<dbReference type="InterPro" id="IPR011251">
    <property type="entry name" value="Luciferase-like_dom"/>
</dbReference>
<comment type="caution">
    <text evidence="6">The sequence shown here is derived from an EMBL/GenBank/DDBJ whole genome shotgun (WGS) entry which is preliminary data.</text>
</comment>
<keyword evidence="2" id="KW-0288">FMN</keyword>
<organism evidence="6 7">
    <name type="scientific">Amycolatopsis acidicola</name>
    <dbReference type="NCBI Taxonomy" id="2596893"/>
    <lineage>
        <taxon>Bacteria</taxon>
        <taxon>Bacillati</taxon>
        <taxon>Actinomycetota</taxon>
        <taxon>Actinomycetes</taxon>
        <taxon>Pseudonocardiales</taxon>
        <taxon>Pseudonocardiaceae</taxon>
        <taxon>Amycolatopsis</taxon>
    </lineage>
</organism>
<dbReference type="PANTHER" id="PTHR42847">
    <property type="entry name" value="ALKANESULFONATE MONOOXYGENASE"/>
    <property type="match status" value="1"/>
</dbReference>
<evidence type="ECO:0000256" key="3">
    <source>
        <dbReference type="ARBA" id="ARBA00023002"/>
    </source>
</evidence>
<evidence type="ECO:0000259" key="5">
    <source>
        <dbReference type="Pfam" id="PF00296"/>
    </source>
</evidence>
<keyword evidence="7" id="KW-1185">Reference proteome</keyword>
<accession>A0A5N0VGU8</accession>
<dbReference type="Gene3D" id="3.20.20.30">
    <property type="entry name" value="Luciferase-like domain"/>
    <property type="match status" value="1"/>
</dbReference>
<dbReference type="AlphaFoldDB" id="A0A5N0VGU8"/>
<dbReference type="OrthoDB" id="3206024at2"/>
<keyword evidence="4" id="KW-0503">Monooxygenase</keyword>
<name>A0A5N0VGU8_9PSEU</name>
<gene>
    <name evidence="6" type="ORF">FPZ12_008530</name>
</gene>
<dbReference type="GO" id="GO:0008726">
    <property type="term" value="F:alkanesulfonate monooxygenase activity"/>
    <property type="evidence" value="ECO:0007669"/>
    <property type="project" value="TreeGrafter"/>
</dbReference>
<dbReference type="Proteomes" id="UP000319769">
    <property type="component" value="Unassembled WGS sequence"/>
</dbReference>
<proteinExistence type="predicted"/>
<evidence type="ECO:0000256" key="2">
    <source>
        <dbReference type="ARBA" id="ARBA00022643"/>
    </source>
</evidence>
<evidence type="ECO:0000313" key="6">
    <source>
        <dbReference type="EMBL" id="KAA9164051.1"/>
    </source>
</evidence>
<dbReference type="RefSeq" id="WP_144754424.1">
    <property type="nucleotide sequence ID" value="NZ_VMNW02000008.1"/>
</dbReference>
<feature type="domain" description="Luciferase-like" evidence="5">
    <location>
        <begin position="19"/>
        <end position="233"/>
    </location>
</feature>
<evidence type="ECO:0000313" key="7">
    <source>
        <dbReference type="Proteomes" id="UP000319769"/>
    </source>
</evidence>
<dbReference type="GO" id="GO:0046306">
    <property type="term" value="P:alkanesulfonate catabolic process"/>
    <property type="evidence" value="ECO:0007669"/>
    <property type="project" value="TreeGrafter"/>
</dbReference>
<sequence length="279" mass="30111">MRLGFFGANVGAMATPACGQLARHAEELGYSSLWTGEHSVLPRPRRDKPPLEPDWPMADPLVTLAYIAASTTHMQLCTGVVVLPQHNPVQLAKRVATLDVLSGGRLVLGVGIGHVSIEFAALGVPMQGRRERAREYLAAMRALWAEEPPVFSGRYVSFAGVDAYPKPVSRLGPAVVLGGVGERALRDAARLGQGWYGFGQTPDEVRVIAATLHRLLAEEERDLASFRISVTPRARLTPALADDYRSAGVHQLVVSVEADSVDGVRRKLDRNAPGRLGID</sequence>
<keyword evidence="3" id="KW-0560">Oxidoreductase</keyword>
<evidence type="ECO:0000256" key="1">
    <source>
        <dbReference type="ARBA" id="ARBA00022630"/>
    </source>
</evidence>
<evidence type="ECO:0000256" key="4">
    <source>
        <dbReference type="ARBA" id="ARBA00023033"/>
    </source>
</evidence>
<dbReference type="InterPro" id="IPR019921">
    <property type="entry name" value="Lucif-like_OxRdtase_Rv2161c"/>
</dbReference>
<dbReference type="InterPro" id="IPR036661">
    <property type="entry name" value="Luciferase-like_sf"/>
</dbReference>
<dbReference type="Pfam" id="PF00296">
    <property type="entry name" value="Bac_luciferase"/>
    <property type="match status" value="1"/>
</dbReference>
<dbReference type="PANTHER" id="PTHR42847:SF4">
    <property type="entry name" value="ALKANESULFONATE MONOOXYGENASE-RELATED"/>
    <property type="match status" value="1"/>
</dbReference>
<dbReference type="SUPFAM" id="SSF51679">
    <property type="entry name" value="Bacterial luciferase-like"/>
    <property type="match status" value="1"/>
</dbReference>
<dbReference type="EMBL" id="VMNW02000008">
    <property type="protein sequence ID" value="KAA9164051.1"/>
    <property type="molecule type" value="Genomic_DNA"/>
</dbReference>
<protein>
    <submittedName>
        <fullName evidence="6">LLM class F420-dependent oxidoreductase</fullName>
    </submittedName>
</protein>
<dbReference type="NCBIfam" id="TIGR03619">
    <property type="entry name" value="F420_Rv2161c"/>
    <property type="match status" value="1"/>
</dbReference>
<dbReference type="InterPro" id="IPR050172">
    <property type="entry name" value="SsuD_RutA_monooxygenase"/>
</dbReference>
<keyword evidence="1" id="KW-0285">Flavoprotein</keyword>
<reference evidence="6" key="1">
    <citation type="submission" date="2019-09" db="EMBL/GenBank/DDBJ databases">
        <authorList>
            <person name="Teo W.F.A."/>
            <person name="Duangmal K."/>
        </authorList>
    </citation>
    <scope>NUCLEOTIDE SEQUENCE [LARGE SCALE GENOMIC DNA]</scope>
    <source>
        <strain evidence="6">K81G1</strain>
    </source>
</reference>